<reference evidence="3 4" key="1">
    <citation type="submission" date="2020-08" db="EMBL/GenBank/DDBJ databases">
        <title>Sequencing the genomes of 1000 actinobacteria strains.</title>
        <authorList>
            <person name="Klenk H.-P."/>
        </authorList>
    </citation>
    <scope>NUCLEOTIDE SEQUENCE [LARGE SCALE GENOMIC DNA]</scope>
    <source>
        <strain evidence="3 4">DSM 45084</strain>
    </source>
</reference>
<feature type="transmembrane region" description="Helical" evidence="2">
    <location>
        <begin position="37"/>
        <end position="58"/>
    </location>
</feature>
<dbReference type="Proteomes" id="UP000542674">
    <property type="component" value="Unassembled WGS sequence"/>
</dbReference>
<comment type="caution">
    <text evidence="3">The sequence shown here is derived from an EMBL/GenBank/DDBJ whole genome shotgun (WGS) entry which is preliminary data.</text>
</comment>
<feature type="transmembrane region" description="Helical" evidence="2">
    <location>
        <begin position="65"/>
        <end position="84"/>
    </location>
</feature>
<feature type="transmembrane region" description="Helical" evidence="2">
    <location>
        <begin position="143"/>
        <end position="159"/>
    </location>
</feature>
<evidence type="ECO:0000256" key="1">
    <source>
        <dbReference type="SAM" id="MobiDB-lite"/>
    </source>
</evidence>
<keyword evidence="2" id="KW-1133">Transmembrane helix</keyword>
<name>A0A7W7T372_9PSEU</name>
<organism evidence="3 4">
    <name type="scientific">Saccharothrix violaceirubra</name>
    <dbReference type="NCBI Taxonomy" id="413306"/>
    <lineage>
        <taxon>Bacteria</taxon>
        <taxon>Bacillati</taxon>
        <taxon>Actinomycetota</taxon>
        <taxon>Actinomycetes</taxon>
        <taxon>Pseudonocardiales</taxon>
        <taxon>Pseudonocardiaceae</taxon>
        <taxon>Saccharothrix</taxon>
    </lineage>
</organism>
<proteinExistence type="predicted"/>
<dbReference type="RefSeq" id="WP_184668948.1">
    <property type="nucleotide sequence ID" value="NZ_BAABAI010000001.1"/>
</dbReference>
<feature type="region of interest" description="Disordered" evidence="1">
    <location>
        <begin position="286"/>
        <end position="305"/>
    </location>
</feature>
<keyword evidence="2" id="KW-0812">Transmembrane</keyword>
<accession>A0A7W7T372</accession>
<sequence length="305" mass="32296">MRSEGKPGRWRIDAPPLTSTQAERWSAAWPNQGCPPLVAWVVAVVAVLVAGGSTNPLVWAAPALLVWRPTAGAVAVLIAAVWAFDDPVSRIGFGVYALVCLVMSALRPWWARRQRRALGDLPVVVVGVPADGKSTPGSGSRPIMLGLFAIAAGLLWWPWGPAGAAVPAFLVAVLAGRAVAVRIHGRRLLSKPHRAVGVLVRLDPGGHAILFTADRAVRRVGRFTVATMVHRPDDPLPADFLGTSARTPRTMVEATAVGDFRHNGYIAVVADDFVLLPDSPLHADHDGEITVPPALVDGRRSSGLG</sequence>
<evidence type="ECO:0000256" key="2">
    <source>
        <dbReference type="SAM" id="Phobius"/>
    </source>
</evidence>
<keyword evidence="2" id="KW-0472">Membrane</keyword>
<feature type="transmembrane region" description="Helical" evidence="2">
    <location>
        <begin position="165"/>
        <end position="184"/>
    </location>
</feature>
<protein>
    <submittedName>
        <fullName evidence="3">Uncharacterized protein</fullName>
    </submittedName>
</protein>
<gene>
    <name evidence="3" type="ORF">F4559_002785</name>
</gene>
<evidence type="ECO:0000313" key="3">
    <source>
        <dbReference type="EMBL" id="MBB4965426.1"/>
    </source>
</evidence>
<dbReference type="EMBL" id="JACHJS010000001">
    <property type="protein sequence ID" value="MBB4965426.1"/>
    <property type="molecule type" value="Genomic_DNA"/>
</dbReference>
<evidence type="ECO:0000313" key="4">
    <source>
        <dbReference type="Proteomes" id="UP000542674"/>
    </source>
</evidence>
<feature type="transmembrane region" description="Helical" evidence="2">
    <location>
        <begin position="90"/>
        <end position="110"/>
    </location>
</feature>
<dbReference type="AlphaFoldDB" id="A0A7W7T372"/>
<keyword evidence="4" id="KW-1185">Reference proteome</keyword>